<dbReference type="SUPFAM" id="SSF49785">
    <property type="entry name" value="Galactose-binding domain-like"/>
    <property type="match status" value="1"/>
</dbReference>
<dbReference type="InterPro" id="IPR000387">
    <property type="entry name" value="Tyr_Pase_dom"/>
</dbReference>
<dbReference type="EC" id="3.1.3.48" evidence="2"/>
<dbReference type="Gene3D" id="2.60.120.260">
    <property type="entry name" value="Galactose-binding domain-like"/>
    <property type="match status" value="1"/>
</dbReference>
<proteinExistence type="inferred from homology"/>
<keyword evidence="4" id="KW-0904">Protein phosphatase</keyword>
<evidence type="ECO:0000256" key="5">
    <source>
        <dbReference type="ARBA" id="ARBA00023157"/>
    </source>
</evidence>
<evidence type="ECO:0000256" key="2">
    <source>
        <dbReference type="ARBA" id="ARBA00013064"/>
    </source>
</evidence>
<comment type="caution">
    <text evidence="7">Lacks conserved residue(s) required for the propagation of feature annotation.</text>
</comment>
<dbReference type="PROSITE" id="PS50055">
    <property type="entry name" value="TYR_PHOSPHATASE_PTP"/>
    <property type="match status" value="2"/>
</dbReference>
<evidence type="ECO:0000256" key="4">
    <source>
        <dbReference type="ARBA" id="ARBA00022912"/>
    </source>
</evidence>
<dbReference type="PANTHER" id="PTHR19134:SF562">
    <property type="entry name" value="PROTEIN-TYROSINE-PHOSPHATASE"/>
    <property type="match status" value="1"/>
</dbReference>
<keyword evidence="3" id="KW-0378">Hydrolase</keyword>
<dbReference type="PROSITE" id="PS00383">
    <property type="entry name" value="TYR_PHOSPHATASE_1"/>
    <property type="match status" value="2"/>
</dbReference>
<dbReference type="PANTHER" id="PTHR19134">
    <property type="entry name" value="RECEPTOR-TYPE TYROSINE-PROTEIN PHOSPHATASE"/>
    <property type="match status" value="1"/>
</dbReference>
<keyword evidence="7" id="KW-0768">Sushi</keyword>
<comment type="caution">
    <text evidence="12">The sequence shown here is derived from an EMBL/GenBank/DDBJ whole genome shotgun (WGS) entry which is preliminary data.</text>
</comment>
<organism evidence="12 13">
    <name type="scientific">Sinanodonta woodiana</name>
    <name type="common">Chinese pond mussel</name>
    <name type="synonym">Anodonta woodiana</name>
    <dbReference type="NCBI Taxonomy" id="1069815"/>
    <lineage>
        <taxon>Eukaryota</taxon>
        <taxon>Metazoa</taxon>
        <taxon>Spiralia</taxon>
        <taxon>Lophotrochozoa</taxon>
        <taxon>Mollusca</taxon>
        <taxon>Bivalvia</taxon>
        <taxon>Autobranchia</taxon>
        <taxon>Heteroconchia</taxon>
        <taxon>Palaeoheterodonta</taxon>
        <taxon>Unionida</taxon>
        <taxon>Unionoidea</taxon>
        <taxon>Unionidae</taxon>
        <taxon>Unioninae</taxon>
        <taxon>Sinanodonta</taxon>
    </lineage>
</organism>
<feature type="transmembrane region" description="Helical" evidence="8">
    <location>
        <begin position="243"/>
        <end position="276"/>
    </location>
</feature>
<dbReference type="EMBL" id="JBJQND010000008">
    <property type="protein sequence ID" value="KAL3867961.1"/>
    <property type="molecule type" value="Genomic_DNA"/>
</dbReference>
<feature type="domain" description="Tyrosine specific protein phosphatases" evidence="10">
    <location>
        <begin position="503"/>
        <end position="576"/>
    </location>
</feature>
<dbReference type="SUPFAM" id="SSF52799">
    <property type="entry name" value="(Phosphotyrosine protein) phosphatases II"/>
    <property type="match status" value="2"/>
</dbReference>
<evidence type="ECO:0000259" key="11">
    <source>
        <dbReference type="PROSITE" id="PS50923"/>
    </source>
</evidence>
<comment type="similarity">
    <text evidence="1">Belongs to the protein-tyrosine phosphatase family.</text>
</comment>
<evidence type="ECO:0000313" key="13">
    <source>
        <dbReference type="Proteomes" id="UP001634394"/>
    </source>
</evidence>
<comment type="catalytic activity">
    <reaction evidence="6">
        <text>O-phospho-L-tyrosyl-[protein] + H2O = L-tyrosyl-[protein] + phosphate</text>
        <dbReference type="Rhea" id="RHEA:10684"/>
        <dbReference type="Rhea" id="RHEA-COMP:10136"/>
        <dbReference type="Rhea" id="RHEA-COMP:20101"/>
        <dbReference type="ChEBI" id="CHEBI:15377"/>
        <dbReference type="ChEBI" id="CHEBI:43474"/>
        <dbReference type="ChEBI" id="CHEBI:46858"/>
        <dbReference type="ChEBI" id="CHEBI:61978"/>
        <dbReference type="EC" id="3.1.3.48"/>
    </reaction>
</comment>
<dbReference type="InterPro" id="IPR035976">
    <property type="entry name" value="Sushi/SCR/CCP_sf"/>
</dbReference>
<dbReference type="SMART" id="SM00404">
    <property type="entry name" value="PTPc_motif"/>
    <property type="match status" value="2"/>
</dbReference>
<dbReference type="InterPro" id="IPR016130">
    <property type="entry name" value="Tyr_Pase_AS"/>
</dbReference>
<keyword evidence="8" id="KW-1133">Transmembrane helix</keyword>
<dbReference type="PROSITE" id="PS50923">
    <property type="entry name" value="SUSHI"/>
    <property type="match status" value="1"/>
</dbReference>
<name>A0ABD3W2R0_SINWO</name>
<dbReference type="PROSITE" id="PS50056">
    <property type="entry name" value="TYR_PHOSPHATASE_2"/>
    <property type="match status" value="2"/>
</dbReference>
<keyword evidence="8" id="KW-0812">Transmembrane</keyword>
<feature type="domain" description="Tyrosine-protein phosphatase" evidence="9">
    <location>
        <begin position="617"/>
        <end position="875"/>
    </location>
</feature>
<feature type="transmembrane region" description="Helical" evidence="8">
    <location>
        <begin position="29"/>
        <end position="48"/>
    </location>
</feature>
<evidence type="ECO:0000256" key="8">
    <source>
        <dbReference type="SAM" id="Phobius"/>
    </source>
</evidence>
<dbReference type="InterPro" id="IPR003595">
    <property type="entry name" value="Tyr_Pase_cat"/>
</dbReference>
<dbReference type="SMART" id="SM00032">
    <property type="entry name" value="CCP"/>
    <property type="match status" value="2"/>
</dbReference>
<dbReference type="InterPro" id="IPR050348">
    <property type="entry name" value="Protein-Tyr_Phosphatase"/>
</dbReference>
<gene>
    <name evidence="12" type="ORF">ACJMK2_040803</name>
</gene>
<dbReference type="AlphaFoldDB" id="A0ABD3W2R0"/>
<dbReference type="SMART" id="SM00194">
    <property type="entry name" value="PTPc"/>
    <property type="match status" value="2"/>
</dbReference>
<dbReference type="Proteomes" id="UP001634394">
    <property type="component" value="Unassembled WGS sequence"/>
</dbReference>
<dbReference type="Pfam" id="PF00084">
    <property type="entry name" value="Sushi"/>
    <property type="match status" value="1"/>
</dbReference>
<feature type="domain" description="Sushi" evidence="11">
    <location>
        <begin position="114"/>
        <end position="166"/>
    </location>
</feature>
<reference evidence="12 13" key="1">
    <citation type="submission" date="2024-11" db="EMBL/GenBank/DDBJ databases">
        <title>Chromosome-level genome assembly of the freshwater bivalve Anodonta woodiana.</title>
        <authorList>
            <person name="Chen X."/>
        </authorList>
    </citation>
    <scope>NUCLEOTIDE SEQUENCE [LARGE SCALE GENOMIC DNA]</scope>
    <source>
        <strain evidence="12">MN2024</strain>
        <tissue evidence="12">Gills</tissue>
    </source>
</reference>
<dbReference type="InterPro" id="IPR000436">
    <property type="entry name" value="Sushi_SCR_CCP_dom"/>
</dbReference>
<dbReference type="InterPro" id="IPR000242">
    <property type="entry name" value="PTP_cat"/>
</dbReference>
<evidence type="ECO:0000256" key="7">
    <source>
        <dbReference type="PROSITE-ProRule" id="PRU00302"/>
    </source>
</evidence>
<evidence type="ECO:0000259" key="9">
    <source>
        <dbReference type="PROSITE" id="PS50055"/>
    </source>
</evidence>
<evidence type="ECO:0000256" key="3">
    <source>
        <dbReference type="ARBA" id="ARBA00022801"/>
    </source>
</evidence>
<dbReference type="Gene3D" id="3.90.190.10">
    <property type="entry name" value="Protein tyrosine phosphatase superfamily"/>
    <property type="match status" value="2"/>
</dbReference>
<evidence type="ECO:0000256" key="1">
    <source>
        <dbReference type="ARBA" id="ARBA00009580"/>
    </source>
</evidence>
<keyword evidence="13" id="KW-1185">Reference proteome</keyword>
<dbReference type="PRINTS" id="PR00700">
    <property type="entry name" value="PRTYPHPHTASE"/>
</dbReference>
<feature type="domain" description="Tyrosine specific protein phosphatases" evidence="10">
    <location>
        <begin position="790"/>
        <end position="866"/>
    </location>
</feature>
<keyword evidence="8" id="KW-0472">Membrane</keyword>
<dbReference type="SUPFAM" id="SSF57535">
    <property type="entry name" value="Complement control module/SCR domain"/>
    <property type="match status" value="1"/>
</dbReference>
<sequence length="885" mass="101277">MNASFGVDGNISTNIDVVSCSHTGEYQKYAWWTVDLGGFYFIKFIRIYQWTKRIINRLDGSQMYAKEMDNTWKQLPFDSNWPPSVFNVSVELNKPIGAIMLNNSLVQGAAAFICVCELQAFKGNNTYNASIKVQCNEGYNYSLHDIVLLRCASNGLWRGNLGNCNAVECSVFFVINNGEIRVKAIGVDGRNNTYGVKLTVQCDSGFTSNVQEITCLKTGLSAQPICNAEPKPNDLTAAIVGSVVTLVILVALVVGIVIFTRLYMSLVCLVAILIYLDQSNKGGNAIETGVDNNSYENIHNIRTSDIKIEDFFDFVLQRRSKSNLYEEEYKQVTRSLTKSKDVAMQVENKDKNRYKGMVPYDDNRVKLHVWDEDLETDYINASFIDGFSRSQAYVAAQGPMENTLNDFWRMIWQVKATKIVMLTNLNEGSGSKCMQYWPDEGSVDFGKISVQLIQTDQFSDFIIRTMKIQMNDCLEEEKSRMIKQFHFTTWPDKSVPRYSSSIVHFRHKIYTTEDEGNSGGPLVVHCSAGVGRTGTFIAIDFLVNQAEAQGTVNVTSCLETLRNQRVLMIQTLEQFIFVHEVLVEAMTCTTSAVSARDFQEEYRKLLTIDPKHKKMLLQLNFEKLQLLNLDIDENTYAIAKETGNVDKNRYCNILPDENYRPYLSIYVSSRNAYINAVFLPAYKENDAFIITQTPLENTIVDFWRMVYQYDVSSIVMLNTLSQMKDNERYWPQKGNVFNCKPFEIRLESEESFGCCEVSKLILIYKEEQRNIRLTRARYWTEDERVPKYPLHLLEHVELVQGWQTESAGRGPVVVHCMNGAERSGLFCVIAAVLERTKIEQDVAIEQIVRQLRHRRSQIIPDLEQFRFCHDALLAYLNQNDTYANF</sequence>
<dbReference type="GO" id="GO:0004725">
    <property type="term" value="F:protein tyrosine phosphatase activity"/>
    <property type="evidence" value="ECO:0007669"/>
    <property type="project" value="UniProtKB-EC"/>
</dbReference>
<dbReference type="FunFam" id="3.90.190.10:FF:000062">
    <property type="entry name" value="Receptor-type tyrosine-protein phosphatase kappa"/>
    <property type="match status" value="1"/>
</dbReference>
<protein>
    <recommendedName>
        <fullName evidence="2">protein-tyrosine-phosphatase</fullName>
        <ecNumber evidence="2">3.1.3.48</ecNumber>
    </recommendedName>
</protein>
<accession>A0ABD3W2R0</accession>
<dbReference type="CDD" id="cd00033">
    <property type="entry name" value="CCP"/>
    <property type="match status" value="2"/>
</dbReference>
<feature type="domain" description="Tyrosine-protein phosphatase" evidence="9">
    <location>
        <begin position="325"/>
        <end position="585"/>
    </location>
</feature>
<evidence type="ECO:0000313" key="12">
    <source>
        <dbReference type="EMBL" id="KAL3867961.1"/>
    </source>
</evidence>
<evidence type="ECO:0000256" key="6">
    <source>
        <dbReference type="ARBA" id="ARBA00051722"/>
    </source>
</evidence>
<dbReference type="Pfam" id="PF00102">
    <property type="entry name" value="Y_phosphatase"/>
    <property type="match status" value="2"/>
</dbReference>
<dbReference type="Gene3D" id="2.10.70.10">
    <property type="entry name" value="Complement Module, domain 1"/>
    <property type="match status" value="1"/>
</dbReference>
<keyword evidence="5" id="KW-1015">Disulfide bond</keyword>
<dbReference type="InterPro" id="IPR008979">
    <property type="entry name" value="Galactose-bd-like_sf"/>
</dbReference>
<evidence type="ECO:0000259" key="10">
    <source>
        <dbReference type="PROSITE" id="PS50056"/>
    </source>
</evidence>
<dbReference type="FunFam" id="3.90.190.10:FF:000102">
    <property type="entry name" value="Receptor-type tyrosine-protein phosphatase"/>
    <property type="match status" value="1"/>
</dbReference>
<dbReference type="InterPro" id="IPR029021">
    <property type="entry name" value="Prot-tyrosine_phosphatase-like"/>
</dbReference>